<evidence type="ECO:0000256" key="7">
    <source>
        <dbReference type="ARBA" id="ARBA00022697"/>
    </source>
</evidence>
<comment type="catalytic activity">
    <reaction evidence="11 13">
        <text>L-homoserine + ATP = O-phospho-L-homoserine + ADP + H(+)</text>
        <dbReference type="Rhea" id="RHEA:13985"/>
        <dbReference type="ChEBI" id="CHEBI:15378"/>
        <dbReference type="ChEBI" id="CHEBI:30616"/>
        <dbReference type="ChEBI" id="CHEBI:57476"/>
        <dbReference type="ChEBI" id="CHEBI:57590"/>
        <dbReference type="ChEBI" id="CHEBI:456216"/>
        <dbReference type="EC" id="2.7.1.39"/>
    </reaction>
</comment>
<evidence type="ECO:0000256" key="4">
    <source>
        <dbReference type="ARBA" id="ARBA00017858"/>
    </source>
</evidence>
<protein>
    <recommendedName>
        <fullName evidence="4 13">Homoserine kinase</fullName>
        <shortName evidence="13">HK</shortName>
        <shortName evidence="13">HSK</shortName>
        <ecNumber evidence="3 13">2.7.1.39</ecNumber>
    </recommendedName>
</protein>
<evidence type="ECO:0000259" key="14">
    <source>
        <dbReference type="Pfam" id="PF00288"/>
    </source>
</evidence>
<feature type="domain" description="GHMP kinase N-terminal" evidence="14">
    <location>
        <begin position="61"/>
        <end position="143"/>
    </location>
</feature>
<sequence length="304" mass="33236">MLENERFVITVPASSANLGPGFDSIGVALSRYLRLTVECHEEWIFIPETKEVQSIPTGTDNLMYEVAQDVARQFNIDLPSAKVSVWSNIPLARGLGSSASAIVAGIELANVLCDLRLSKREKLRISSLMEGHPDNVSPSIYGGIVVGYHHENETYIAQIPEFDVDIVMAIPEYELKTTDARDVLPSDINYRHAVEAGAIGNMLVAALLNKDLPLVGEFMEKDLYHEPYRMRLVPELSLVRKEAKALGAYGVSLSGAGPSVLCLAPKGKGKAIAEHMYALLPNCEIDVLQIDRKGVFVEAEVTTS</sequence>
<dbReference type="SUPFAM" id="SSF55060">
    <property type="entry name" value="GHMP Kinase, C-terminal domain"/>
    <property type="match status" value="1"/>
</dbReference>
<organism evidence="16 17">
    <name type="scientific">Priestia megaterium (strain ATCC 14581 / DSM 32 / CCUG 1817 / JCM 2506 / NBRC 15308 / NCIMB 9376 / NCTC 10342 / NRRL B-14308 / VKM B-512 / Ford 19)</name>
    <name type="common">Bacillus megaterium</name>
    <dbReference type="NCBI Taxonomy" id="1348623"/>
    <lineage>
        <taxon>Bacteria</taxon>
        <taxon>Bacillati</taxon>
        <taxon>Bacillota</taxon>
        <taxon>Bacilli</taxon>
        <taxon>Bacillales</taxon>
        <taxon>Bacillaceae</taxon>
        <taxon>Priestia</taxon>
    </lineage>
</organism>
<evidence type="ECO:0000259" key="15">
    <source>
        <dbReference type="Pfam" id="PF08544"/>
    </source>
</evidence>
<dbReference type="UniPathway" id="UPA00050">
    <property type="reaction ID" value="UER00064"/>
</dbReference>
<dbReference type="InterPro" id="IPR020568">
    <property type="entry name" value="Ribosomal_Su5_D2-typ_SF"/>
</dbReference>
<evidence type="ECO:0000256" key="9">
    <source>
        <dbReference type="ARBA" id="ARBA00022777"/>
    </source>
</evidence>
<dbReference type="InterPro" id="IPR014721">
    <property type="entry name" value="Ribsml_uS5_D2-typ_fold_subgr"/>
</dbReference>
<keyword evidence="8 13" id="KW-0547">Nucleotide-binding</keyword>
<dbReference type="InterPro" id="IPR006204">
    <property type="entry name" value="GHMP_kinase_N_dom"/>
</dbReference>
<dbReference type="SUPFAM" id="SSF54211">
    <property type="entry name" value="Ribosomal protein S5 domain 2-like"/>
    <property type="match status" value="1"/>
</dbReference>
<dbReference type="GO" id="GO:0005524">
    <property type="term" value="F:ATP binding"/>
    <property type="evidence" value="ECO:0007669"/>
    <property type="project" value="UniProtKB-UniRule"/>
</dbReference>
<keyword evidence="10 13" id="KW-0067">ATP-binding</keyword>
<dbReference type="GeneID" id="93645431"/>
<dbReference type="InterPro" id="IPR013750">
    <property type="entry name" value="GHMP_kinase_C_dom"/>
</dbReference>
<evidence type="ECO:0000256" key="8">
    <source>
        <dbReference type="ARBA" id="ARBA00022741"/>
    </source>
</evidence>
<dbReference type="PRINTS" id="PR00958">
    <property type="entry name" value="HOMSERKINASE"/>
</dbReference>
<dbReference type="Pfam" id="PF00288">
    <property type="entry name" value="GHMP_kinases_N"/>
    <property type="match status" value="1"/>
</dbReference>
<dbReference type="EMBL" id="CP009920">
    <property type="protein sequence ID" value="AJI24205.1"/>
    <property type="molecule type" value="Genomic_DNA"/>
</dbReference>
<comment type="subcellular location">
    <subcellularLocation>
        <location evidence="13">Cytoplasm</location>
    </subcellularLocation>
</comment>
<gene>
    <name evidence="13 16" type="primary">thrB</name>
    <name evidence="16" type="ORF">BG04_1963</name>
</gene>
<evidence type="ECO:0000256" key="13">
    <source>
        <dbReference type="HAMAP-Rule" id="MF_00384"/>
    </source>
</evidence>
<keyword evidence="6 13" id="KW-0808">Transferase</keyword>
<accession>A0A0B6AH33</accession>
<dbReference type="PIRSF" id="PIRSF000676">
    <property type="entry name" value="Homoser_kin"/>
    <property type="match status" value="1"/>
</dbReference>
<feature type="binding site" evidence="13">
    <location>
        <begin position="90"/>
        <end position="100"/>
    </location>
    <ligand>
        <name>ATP</name>
        <dbReference type="ChEBI" id="CHEBI:30616"/>
    </ligand>
</feature>
<dbReference type="InterPro" id="IPR006203">
    <property type="entry name" value="GHMP_knse_ATP-bd_CS"/>
</dbReference>
<dbReference type="InterPro" id="IPR000870">
    <property type="entry name" value="Homoserine_kinase"/>
</dbReference>
<keyword evidence="9 13" id="KW-0418">Kinase</keyword>
<dbReference type="Gene3D" id="3.30.70.890">
    <property type="entry name" value="GHMP kinase, C-terminal domain"/>
    <property type="match status" value="1"/>
</dbReference>
<dbReference type="NCBIfam" id="TIGR00191">
    <property type="entry name" value="thrB"/>
    <property type="match status" value="1"/>
</dbReference>
<evidence type="ECO:0000256" key="11">
    <source>
        <dbReference type="ARBA" id="ARBA00049375"/>
    </source>
</evidence>
<comment type="pathway">
    <text evidence="1 13">Amino-acid biosynthesis; L-threonine biosynthesis; L-threonine from L-aspartate: step 4/5.</text>
</comment>
<evidence type="ECO:0000256" key="10">
    <source>
        <dbReference type="ARBA" id="ARBA00022840"/>
    </source>
</evidence>
<dbReference type="PANTHER" id="PTHR20861">
    <property type="entry name" value="HOMOSERINE/4-DIPHOSPHOCYTIDYL-2-C-METHYL-D-ERYTHRITOL KINASE"/>
    <property type="match status" value="1"/>
</dbReference>
<dbReference type="InterPro" id="IPR036554">
    <property type="entry name" value="GHMP_kinase_C_sf"/>
</dbReference>
<dbReference type="HOGENOM" id="CLU_041243_0_0_9"/>
<proteinExistence type="inferred from homology"/>
<dbReference type="Gene3D" id="3.30.230.10">
    <property type="match status" value="1"/>
</dbReference>
<keyword evidence="7 13" id="KW-0791">Threonine biosynthesis</keyword>
<dbReference type="KEGG" id="bmeg:BG04_1963"/>
<evidence type="ECO:0000256" key="3">
    <source>
        <dbReference type="ARBA" id="ARBA00012078"/>
    </source>
</evidence>
<feature type="domain" description="GHMP kinase C-terminal" evidence="15">
    <location>
        <begin position="204"/>
        <end position="278"/>
    </location>
</feature>
<evidence type="ECO:0000256" key="1">
    <source>
        <dbReference type="ARBA" id="ARBA00005015"/>
    </source>
</evidence>
<keyword evidence="5 13" id="KW-0028">Amino-acid biosynthesis</keyword>
<dbReference type="PROSITE" id="PS00627">
    <property type="entry name" value="GHMP_KINASES_ATP"/>
    <property type="match status" value="1"/>
</dbReference>
<evidence type="ECO:0000256" key="5">
    <source>
        <dbReference type="ARBA" id="ARBA00022605"/>
    </source>
</evidence>
<name>A0A0B6AH33_PRIM2</name>
<dbReference type="HAMAP" id="MF_00384">
    <property type="entry name" value="Homoser_kinase"/>
    <property type="match status" value="1"/>
</dbReference>
<comment type="similarity">
    <text evidence="2 13">Belongs to the GHMP kinase family. Homoserine kinase subfamily.</text>
</comment>
<evidence type="ECO:0000313" key="17">
    <source>
        <dbReference type="Proteomes" id="UP000031829"/>
    </source>
</evidence>
<dbReference type="GO" id="GO:0009088">
    <property type="term" value="P:threonine biosynthetic process"/>
    <property type="evidence" value="ECO:0007669"/>
    <property type="project" value="UniProtKB-UniRule"/>
</dbReference>
<dbReference type="Proteomes" id="UP000031829">
    <property type="component" value="Chromosome"/>
</dbReference>
<keyword evidence="13" id="KW-0963">Cytoplasm</keyword>
<dbReference type="Pfam" id="PF08544">
    <property type="entry name" value="GHMP_kinases_C"/>
    <property type="match status" value="1"/>
</dbReference>
<evidence type="ECO:0000256" key="12">
    <source>
        <dbReference type="ARBA" id="ARBA00049954"/>
    </source>
</evidence>
<dbReference type="GO" id="GO:0004413">
    <property type="term" value="F:homoserine kinase activity"/>
    <property type="evidence" value="ECO:0007669"/>
    <property type="project" value="UniProtKB-UniRule"/>
</dbReference>
<dbReference type="RefSeq" id="WP_013085327.1">
    <property type="nucleotide sequence ID" value="NZ_BCVB01000009.1"/>
</dbReference>
<dbReference type="GO" id="GO:0005737">
    <property type="term" value="C:cytoplasm"/>
    <property type="evidence" value="ECO:0007669"/>
    <property type="project" value="UniProtKB-SubCell"/>
</dbReference>
<reference evidence="16 17" key="1">
    <citation type="journal article" date="2015" name="Genome Announc.">
        <title>Complete genome sequences for 35 biothreat assay-relevant bacillus species.</title>
        <authorList>
            <person name="Johnson S.L."/>
            <person name="Daligault H.E."/>
            <person name="Davenport K.W."/>
            <person name="Jaissle J."/>
            <person name="Frey K.G."/>
            <person name="Ladner J.T."/>
            <person name="Broomall S.M."/>
            <person name="Bishop-Lilly K.A."/>
            <person name="Bruce D.C."/>
            <person name="Gibbons H.S."/>
            <person name="Coyne S.R."/>
            <person name="Lo C.C."/>
            <person name="Meincke L."/>
            <person name="Munk A.C."/>
            <person name="Koroleva G.I."/>
            <person name="Rosenzweig C.N."/>
            <person name="Palacios G.F."/>
            <person name="Redden C.L."/>
            <person name="Minogue T.D."/>
            <person name="Chain P.S."/>
        </authorList>
    </citation>
    <scope>NUCLEOTIDE SEQUENCE [LARGE SCALE GENOMIC DNA]</scope>
    <source>
        <strain evidence="17">ATCC 14581 / DSM 32 / JCM 2506 / NBRC 15308 / NCIMB 9376 / NCTC 10342 / NRRL B-14308 / VKM B-512</strain>
    </source>
</reference>
<dbReference type="PATRIC" id="fig|592022.4.peg.4937"/>
<dbReference type="EC" id="2.7.1.39" evidence="3 13"/>
<evidence type="ECO:0000256" key="6">
    <source>
        <dbReference type="ARBA" id="ARBA00022679"/>
    </source>
</evidence>
<dbReference type="PANTHER" id="PTHR20861:SF1">
    <property type="entry name" value="HOMOSERINE KINASE"/>
    <property type="match status" value="1"/>
</dbReference>
<comment type="function">
    <text evidence="12 13">Catalyzes the ATP-dependent phosphorylation of L-homoserine to L-homoserine phosphate.</text>
</comment>
<evidence type="ECO:0000313" key="16">
    <source>
        <dbReference type="EMBL" id="AJI24205.1"/>
    </source>
</evidence>
<dbReference type="AlphaFoldDB" id="A0A0B6AH33"/>
<evidence type="ECO:0000256" key="2">
    <source>
        <dbReference type="ARBA" id="ARBA00007370"/>
    </source>
</evidence>